<dbReference type="Proteomes" id="UP000799438">
    <property type="component" value="Unassembled WGS sequence"/>
</dbReference>
<evidence type="ECO:0000313" key="3">
    <source>
        <dbReference type="Proteomes" id="UP000799438"/>
    </source>
</evidence>
<dbReference type="GeneID" id="54293058"/>
<keyword evidence="3" id="KW-1185">Reference proteome</keyword>
<name>A0A6A6BLI4_9PEZI</name>
<organism evidence="2 3">
    <name type="scientific">Aplosporella prunicola CBS 121167</name>
    <dbReference type="NCBI Taxonomy" id="1176127"/>
    <lineage>
        <taxon>Eukaryota</taxon>
        <taxon>Fungi</taxon>
        <taxon>Dikarya</taxon>
        <taxon>Ascomycota</taxon>
        <taxon>Pezizomycotina</taxon>
        <taxon>Dothideomycetes</taxon>
        <taxon>Dothideomycetes incertae sedis</taxon>
        <taxon>Botryosphaeriales</taxon>
        <taxon>Aplosporellaceae</taxon>
        <taxon>Aplosporella</taxon>
    </lineage>
</organism>
<feature type="compositionally biased region" description="Polar residues" evidence="1">
    <location>
        <begin position="91"/>
        <end position="103"/>
    </location>
</feature>
<reference evidence="2" key="1">
    <citation type="journal article" date="2020" name="Stud. Mycol.">
        <title>101 Dothideomycetes genomes: a test case for predicting lifestyles and emergence of pathogens.</title>
        <authorList>
            <person name="Haridas S."/>
            <person name="Albert R."/>
            <person name="Binder M."/>
            <person name="Bloem J."/>
            <person name="Labutti K."/>
            <person name="Salamov A."/>
            <person name="Andreopoulos B."/>
            <person name="Baker S."/>
            <person name="Barry K."/>
            <person name="Bills G."/>
            <person name="Bluhm B."/>
            <person name="Cannon C."/>
            <person name="Castanera R."/>
            <person name="Culley D."/>
            <person name="Daum C."/>
            <person name="Ezra D."/>
            <person name="Gonzalez J."/>
            <person name="Henrissat B."/>
            <person name="Kuo A."/>
            <person name="Liang C."/>
            <person name="Lipzen A."/>
            <person name="Lutzoni F."/>
            <person name="Magnuson J."/>
            <person name="Mondo S."/>
            <person name="Nolan M."/>
            <person name="Ohm R."/>
            <person name="Pangilinan J."/>
            <person name="Park H.-J."/>
            <person name="Ramirez L."/>
            <person name="Alfaro M."/>
            <person name="Sun H."/>
            <person name="Tritt A."/>
            <person name="Yoshinaga Y."/>
            <person name="Zwiers L.-H."/>
            <person name="Turgeon B."/>
            <person name="Goodwin S."/>
            <person name="Spatafora J."/>
            <person name="Crous P."/>
            <person name="Grigoriev I."/>
        </authorList>
    </citation>
    <scope>NUCLEOTIDE SEQUENCE</scope>
    <source>
        <strain evidence="2">CBS 121167</strain>
    </source>
</reference>
<dbReference type="EMBL" id="ML995480">
    <property type="protein sequence ID" value="KAF2144134.1"/>
    <property type="molecule type" value="Genomic_DNA"/>
</dbReference>
<evidence type="ECO:0000256" key="1">
    <source>
        <dbReference type="SAM" id="MobiDB-lite"/>
    </source>
</evidence>
<accession>A0A6A6BLI4</accession>
<feature type="compositionally biased region" description="Polar residues" evidence="1">
    <location>
        <begin position="12"/>
        <end position="23"/>
    </location>
</feature>
<sequence length="130" mass="14722">MGTQPRILEPQANESAQISNFHQMPQHHTHAAHQNPQPPNPTSSSTPYTQRKRQAWPGSNATHPQRHQQPTPHEPRVPAASTRYSTRRKSAQQAARPQRSISTFPKPPIQHRRTPAKLPSPADRPLRKAR</sequence>
<dbReference type="RefSeq" id="XP_033399846.1">
    <property type="nucleotide sequence ID" value="XM_033535564.1"/>
</dbReference>
<gene>
    <name evidence="2" type="ORF">K452DRAFT_153542</name>
</gene>
<proteinExistence type="predicted"/>
<feature type="compositionally biased region" description="Polar residues" evidence="1">
    <location>
        <begin position="57"/>
        <end position="71"/>
    </location>
</feature>
<feature type="region of interest" description="Disordered" evidence="1">
    <location>
        <begin position="1"/>
        <end position="130"/>
    </location>
</feature>
<evidence type="ECO:0000313" key="2">
    <source>
        <dbReference type="EMBL" id="KAF2144134.1"/>
    </source>
</evidence>
<protein>
    <submittedName>
        <fullName evidence="2">Uncharacterized protein</fullName>
    </submittedName>
</protein>
<dbReference type="AlphaFoldDB" id="A0A6A6BLI4"/>